<dbReference type="PANTHER" id="PTHR30093">
    <property type="entry name" value="GENERAL SECRETION PATHWAY PROTEIN G"/>
    <property type="match status" value="1"/>
</dbReference>
<dbReference type="SUPFAM" id="SSF54523">
    <property type="entry name" value="Pili subunits"/>
    <property type="match status" value="1"/>
</dbReference>
<gene>
    <name evidence="2" type="ORF">IGX34_06725</name>
</gene>
<name>A0ABR9G7P8_9GAMM</name>
<keyword evidence="1" id="KW-0812">Transmembrane</keyword>
<dbReference type="EMBL" id="JACZZA010000002">
    <property type="protein sequence ID" value="MBE1160075.1"/>
    <property type="molecule type" value="Genomic_DNA"/>
</dbReference>
<evidence type="ECO:0000313" key="2">
    <source>
        <dbReference type="EMBL" id="MBE1160075.1"/>
    </source>
</evidence>
<dbReference type="InterPro" id="IPR045584">
    <property type="entry name" value="Pilin-like"/>
</dbReference>
<feature type="transmembrane region" description="Helical" evidence="1">
    <location>
        <begin position="20"/>
        <end position="41"/>
    </location>
</feature>
<reference evidence="2 3" key="1">
    <citation type="submission" date="2020-09" db="EMBL/GenBank/DDBJ databases">
        <title>Dyella sp. 7MK23 isolated from forest soil.</title>
        <authorList>
            <person name="Fu J."/>
        </authorList>
    </citation>
    <scope>NUCLEOTIDE SEQUENCE [LARGE SCALE GENOMIC DNA]</scope>
    <source>
        <strain evidence="2 3">7MK23</strain>
    </source>
</reference>
<keyword evidence="1" id="KW-1133">Transmembrane helix</keyword>
<dbReference type="Pfam" id="PF07963">
    <property type="entry name" value="N_methyl"/>
    <property type="match status" value="1"/>
</dbReference>
<dbReference type="NCBIfam" id="TIGR02532">
    <property type="entry name" value="IV_pilin_GFxxxE"/>
    <property type="match status" value="1"/>
</dbReference>
<dbReference type="InterPro" id="IPR031982">
    <property type="entry name" value="PilE-like"/>
</dbReference>
<keyword evidence="1" id="KW-0472">Membrane</keyword>
<organism evidence="2 3">
    <name type="scientific">Dyella acidiphila</name>
    <dbReference type="NCBI Taxonomy" id="2775866"/>
    <lineage>
        <taxon>Bacteria</taxon>
        <taxon>Pseudomonadati</taxon>
        <taxon>Pseudomonadota</taxon>
        <taxon>Gammaproteobacteria</taxon>
        <taxon>Lysobacterales</taxon>
        <taxon>Rhodanobacteraceae</taxon>
        <taxon>Dyella</taxon>
    </lineage>
</organism>
<evidence type="ECO:0000256" key="1">
    <source>
        <dbReference type="SAM" id="Phobius"/>
    </source>
</evidence>
<dbReference type="Proteomes" id="UP000651010">
    <property type="component" value="Unassembled WGS sequence"/>
</dbReference>
<accession>A0ABR9G7P8</accession>
<comment type="caution">
    <text evidence="2">The sequence shown here is derived from an EMBL/GenBank/DDBJ whole genome shotgun (WGS) entry which is preliminary data.</text>
</comment>
<evidence type="ECO:0000313" key="3">
    <source>
        <dbReference type="Proteomes" id="UP000651010"/>
    </source>
</evidence>
<dbReference type="InterPro" id="IPR012902">
    <property type="entry name" value="N_methyl_site"/>
</dbReference>
<proteinExistence type="predicted"/>
<dbReference type="Gene3D" id="3.30.700.10">
    <property type="entry name" value="Glycoprotein, Type 4 Pilin"/>
    <property type="match status" value="1"/>
</dbReference>
<keyword evidence="3" id="KW-1185">Reference proteome</keyword>
<protein>
    <submittedName>
        <fullName evidence="2">Prepilin-type N-terminal cleavage/methylation domain-containing protein</fullName>
    </submittedName>
</protein>
<sequence>MSLSSLRQRLNARGALGFTLIELMVVVAIVAILAAIAMPIYQQQVQRSRRTAAKTALLDVASREEKYYSTNNNYTTSFGSLGYSGAPTTLSIPGNGQNFYTVQFPASASTSGTSFSIQAVPVSTGPQASDACGTYTLTDLGVQGNSGNSQTSGCW</sequence>
<dbReference type="Pfam" id="PF16732">
    <property type="entry name" value="ComP_DUS"/>
    <property type="match status" value="1"/>
</dbReference>
<dbReference type="PANTHER" id="PTHR30093:SF47">
    <property type="entry name" value="TYPE IV PILUS NON-CORE MINOR PILIN PILE"/>
    <property type="match status" value="1"/>
</dbReference>